<proteinExistence type="predicted"/>
<keyword evidence="1" id="KW-1133">Transmembrane helix</keyword>
<organism evidence="2 3">
    <name type="scientific">Ceratitis capitata</name>
    <name type="common">Mediterranean fruit fly</name>
    <name type="synonym">Tephritis capitata</name>
    <dbReference type="NCBI Taxonomy" id="7213"/>
    <lineage>
        <taxon>Eukaryota</taxon>
        <taxon>Metazoa</taxon>
        <taxon>Ecdysozoa</taxon>
        <taxon>Arthropoda</taxon>
        <taxon>Hexapoda</taxon>
        <taxon>Insecta</taxon>
        <taxon>Pterygota</taxon>
        <taxon>Neoptera</taxon>
        <taxon>Endopterygota</taxon>
        <taxon>Diptera</taxon>
        <taxon>Brachycera</taxon>
        <taxon>Muscomorpha</taxon>
        <taxon>Tephritoidea</taxon>
        <taxon>Tephritidae</taxon>
        <taxon>Ceratitis</taxon>
        <taxon>Ceratitis</taxon>
    </lineage>
</organism>
<gene>
    <name evidence="2" type="ORF">CCAP1982_LOCUS12657</name>
</gene>
<comment type="caution">
    <text evidence="2">The sequence shown here is derived from an EMBL/GenBank/DDBJ whole genome shotgun (WGS) entry which is preliminary data.</text>
</comment>
<evidence type="ECO:0000313" key="3">
    <source>
        <dbReference type="Proteomes" id="UP000606786"/>
    </source>
</evidence>
<protein>
    <submittedName>
        <fullName evidence="2">(Mediterranean fruit fly) hypothetical protein</fullName>
    </submittedName>
</protein>
<feature type="transmembrane region" description="Helical" evidence="1">
    <location>
        <begin position="67"/>
        <end position="90"/>
    </location>
</feature>
<keyword evidence="1" id="KW-0472">Membrane</keyword>
<evidence type="ECO:0000313" key="2">
    <source>
        <dbReference type="EMBL" id="CAD7004238.1"/>
    </source>
</evidence>
<dbReference type="EMBL" id="CAJHJT010000034">
    <property type="protein sequence ID" value="CAD7004238.1"/>
    <property type="molecule type" value="Genomic_DNA"/>
</dbReference>
<keyword evidence="3" id="KW-1185">Reference proteome</keyword>
<keyword evidence="1" id="KW-0812">Transmembrane</keyword>
<dbReference type="AlphaFoldDB" id="A0A811V112"/>
<accession>A0A811V112</accession>
<reference evidence="2" key="1">
    <citation type="submission" date="2020-11" db="EMBL/GenBank/DDBJ databases">
        <authorList>
            <person name="Whitehead M."/>
        </authorList>
    </citation>
    <scope>NUCLEOTIDE SEQUENCE</scope>
    <source>
        <strain evidence="2">EGII</strain>
    </source>
</reference>
<evidence type="ECO:0000256" key="1">
    <source>
        <dbReference type="SAM" id="Phobius"/>
    </source>
</evidence>
<feature type="transmembrane region" description="Helical" evidence="1">
    <location>
        <begin position="125"/>
        <end position="148"/>
    </location>
</feature>
<dbReference type="Proteomes" id="UP000606786">
    <property type="component" value="Unassembled WGS sequence"/>
</dbReference>
<sequence>MVLTKWKTSPEYDNTITHIYVIYIEVAVSIAARQTSTHSVTLVLHTFDISKSLFHRTMHLSQQVSNLFAFSLPLVRLIFSSSVFSTVHYLPAALEMTLKVESKNLETLCDEYDNMEKLLSHFKSFYIPFFHYFLLYFSRFVTSVLKLFNHFEPGGWTKSK</sequence>
<name>A0A811V112_CERCA</name>